<evidence type="ECO:0000256" key="6">
    <source>
        <dbReference type="ARBA" id="ARBA00023136"/>
    </source>
</evidence>
<evidence type="ECO:0000256" key="3">
    <source>
        <dbReference type="ARBA" id="ARBA00004613"/>
    </source>
</evidence>
<feature type="non-terminal residue" evidence="9">
    <location>
        <position position="1"/>
    </location>
</feature>
<keyword evidence="5" id="KW-0732">Signal</keyword>
<reference evidence="9" key="1">
    <citation type="submission" date="2020-01" db="EMBL/GenBank/DDBJ databases">
        <title>Development of genomics and gene disruption for Polysphondylium violaceum indicates a role for the polyketide synthase stlB in stalk morphogenesis.</title>
        <authorList>
            <person name="Narita B."/>
            <person name="Kawabe Y."/>
            <person name="Kin K."/>
            <person name="Saito T."/>
            <person name="Gibbs R."/>
            <person name="Kuspa A."/>
            <person name="Muzny D."/>
            <person name="Queller D."/>
            <person name="Richards S."/>
            <person name="Strassman J."/>
            <person name="Sucgang R."/>
            <person name="Worley K."/>
            <person name="Schaap P."/>
        </authorList>
    </citation>
    <scope>NUCLEOTIDE SEQUENCE</scope>
    <source>
        <strain evidence="9">QSvi11</strain>
    </source>
</reference>
<keyword evidence="8" id="KW-0812">Transmembrane</keyword>
<dbReference type="EMBL" id="AJWJ01000973">
    <property type="protein sequence ID" value="KAF2068468.1"/>
    <property type="molecule type" value="Genomic_DNA"/>
</dbReference>
<evidence type="ECO:0000256" key="4">
    <source>
        <dbReference type="ARBA" id="ARBA00022525"/>
    </source>
</evidence>
<dbReference type="PANTHER" id="PTHR31318:SF2">
    <property type="entry name" value="PECTIN LYASE-LIKE FAMILY PROTEIN-RELATED"/>
    <property type="match status" value="1"/>
</dbReference>
<evidence type="ECO:0008006" key="11">
    <source>
        <dbReference type="Google" id="ProtNLM"/>
    </source>
</evidence>
<dbReference type="GO" id="GO:0005576">
    <property type="term" value="C:extracellular region"/>
    <property type="evidence" value="ECO:0007669"/>
    <property type="project" value="UniProtKB-SubCell"/>
</dbReference>
<feature type="transmembrane region" description="Helical" evidence="8">
    <location>
        <begin position="386"/>
        <end position="408"/>
    </location>
</feature>
<organism evidence="9 10">
    <name type="scientific">Polysphondylium violaceum</name>
    <dbReference type="NCBI Taxonomy" id="133409"/>
    <lineage>
        <taxon>Eukaryota</taxon>
        <taxon>Amoebozoa</taxon>
        <taxon>Evosea</taxon>
        <taxon>Eumycetozoa</taxon>
        <taxon>Dictyostelia</taxon>
        <taxon>Dictyosteliales</taxon>
        <taxon>Dictyosteliaceae</taxon>
        <taxon>Polysphondylium</taxon>
    </lineage>
</organism>
<keyword evidence="6 8" id="KW-0472">Membrane</keyword>
<evidence type="ECO:0000256" key="8">
    <source>
        <dbReference type="SAM" id="Phobius"/>
    </source>
</evidence>
<evidence type="ECO:0000256" key="5">
    <source>
        <dbReference type="ARBA" id="ARBA00022729"/>
    </source>
</evidence>
<dbReference type="InterPro" id="IPR003368">
    <property type="entry name" value="POMP_repeat"/>
</dbReference>
<evidence type="ECO:0000256" key="7">
    <source>
        <dbReference type="ARBA" id="ARBA00023237"/>
    </source>
</evidence>
<dbReference type="Pfam" id="PF02415">
    <property type="entry name" value="Chlam_PMP"/>
    <property type="match status" value="2"/>
</dbReference>
<comment type="caution">
    <text evidence="9">The sequence shown here is derived from an EMBL/GenBank/DDBJ whole genome shotgun (WGS) entry which is preliminary data.</text>
</comment>
<dbReference type="Proteomes" id="UP000695562">
    <property type="component" value="Unassembled WGS sequence"/>
</dbReference>
<dbReference type="InterPro" id="IPR011050">
    <property type="entry name" value="Pectin_lyase_fold/virulence"/>
</dbReference>
<evidence type="ECO:0000313" key="10">
    <source>
        <dbReference type="Proteomes" id="UP000695562"/>
    </source>
</evidence>
<dbReference type="AlphaFoldDB" id="A0A8J4PK63"/>
<dbReference type="SUPFAM" id="SSF51126">
    <property type="entry name" value="Pectin lyase-like"/>
    <property type="match status" value="1"/>
</dbReference>
<keyword evidence="4" id="KW-0964">Secreted</keyword>
<keyword evidence="7" id="KW-0998">Cell outer membrane</keyword>
<comment type="subcellular location">
    <subcellularLocation>
        <location evidence="1">Cell envelope</location>
    </subcellularLocation>
    <subcellularLocation>
        <location evidence="2">Cell outer membrane</location>
    </subcellularLocation>
    <subcellularLocation>
        <location evidence="3">Secreted</location>
    </subcellularLocation>
</comment>
<gene>
    <name evidence="9" type="ORF">CYY_010205</name>
</gene>
<evidence type="ECO:0000313" key="9">
    <source>
        <dbReference type="EMBL" id="KAF2068468.1"/>
    </source>
</evidence>
<proteinExistence type="predicted"/>
<dbReference type="OrthoDB" id="24297at2759"/>
<accession>A0A8J4PK63</accession>
<evidence type="ECO:0000256" key="2">
    <source>
        <dbReference type="ARBA" id="ARBA00004442"/>
    </source>
</evidence>
<evidence type="ECO:0000256" key="1">
    <source>
        <dbReference type="ARBA" id="ARBA00004196"/>
    </source>
</evidence>
<dbReference type="PANTHER" id="PTHR31318">
    <property type="entry name" value="EXPRESSED PROTEIN-RELATED"/>
    <property type="match status" value="1"/>
</dbReference>
<sequence>LQTLNIYSYSQNKYNCIITGSDNDNILLNYEQGGLNRQTLNVANITFSKAYYIVSALVPVSTSFTNCVFTNTQSDYYSVLMLVVTKPIYPYPTFNLTNCKFSGVTSNGAIMVDLTHYQIMIQEATVSGFNGANCFYFSSCNAEMHSLTINNSTTSGAPIGTLSSNITLTDGLFNNNVGNLAGVISTYESETPFSTTIIYSYFTNNTTPDNGGAIVLAQTSGQNTISSTFFISNTVTANRGRGGAIYIDGSNANITSCTFTSNSASNGGQGGAIYIGSGSTVSIANSKMNNNLATLGAAIFTNSSRLSFSSDTFSNNNASVGGSDVYCSSSSIDFGNSSLTAPNSTAYACGACNFINGPSNFQCGGSSSSNESPKKHNDLNDKDKKIIIAVVCGGVGLIAILIFIIIVYKRHHRRHHHHHHHHHHESSPLVYHH</sequence>
<name>A0A8J4PK63_9MYCE</name>
<keyword evidence="8" id="KW-1133">Transmembrane helix</keyword>
<protein>
    <recommendedName>
        <fullName evidence="11">Polymorphic outer membrane protein</fullName>
    </recommendedName>
</protein>
<keyword evidence="10" id="KW-1185">Reference proteome</keyword>